<organism evidence="11 12">
    <name type="scientific">Clostridium polyendosporum</name>
    <dbReference type="NCBI Taxonomy" id="69208"/>
    <lineage>
        <taxon>Bacteria</taxon>
        <taxon>Bacillati</taxon>
        <taxon>Bacillota</taxon>
        <taxon>Clostridia</taxon>
        <taxon>Eubacteriales</taxon>
        <taxon>Clostridiaceae</taxon>
        <taxon>Clostridium</taxon>
    </lineage>
</organism>
<dbReference type="SUPFAM" id="SSF52943">
    <property type="entry name" value="ATP synthase (F1-ATPase), gamma subunit"/>
    <property type="match status" value="1"/>
</dbReference>
<keyword evidence="12" id="KW-1185">Reference proteome</keyword>
<evidence type="ECO:0000256" key="4">
    <source>
        <dbReference type="ARBA" id="ARBA00022448"/>
    </source>
</evidence>
<dbReference type="HAMAP" id="MF_00815">
    <property type="entry name" value="ATP_synth_gamma_bact"/>
    <property type="match status" value="1"/>
</dbReference>
<comment type="caution">
    <text evidence="11">The sequence shown here is derived from an EMBL/GenBank/DDBJ whole genome shotgun (WGS) entry which is preliminary data.</text>
</comment>
<evidence type="ECO:0000256" key="10">
    <source>
        <dbReference type="HAMAP-Rule" id="MF_00815"/>
    </source>
</evidence>
<evidence type="ECO:0000256" key="6">
    <source>
        <dbReference type="ARBA" id="ARBA00023065"/>
    </source>
</evidence>
<dbReference type="PROSITE" id="PS00153">
    <property type="entry name" value="ATPASE_GAMMA"/>
    <property type="match status" value="1"/>
</dbReference>
<comment type="subcellular location">
    <subcellularLocation>
        <location evidence="10">Cell membrane</location>
        <topology evidence="10">Peripheral membrane protein</topology>
    </subcellularLocation>
    <subcellularLocation>
        <location evidence="2">Membrane</location>
        <topology evidence="2">Peripheral membrane protein</topology>
    </subcellularLocation>
</comment>
<dbReference type="InterPro" id="IPR023632">
    <property type="entry name" value="ATP_synth_F1_gsu_CS"/>
</dbReference>
<dbReference type="AlphaFoldDB" id="A0A919S0M0"/>
<proteinExistence type="inferred from homology"/>
<dbReference type="Pfam" id="PF00231">
    <property type="entry name" value="ATP-synt"/>
    <property type="match status" value="1"/>
</dbReference>
<comment type="function">
    <text evidence="1 10">Produces ATP from ADP in the presence of a proton gradient across the membrane. The gamma chain is believed to be important in regulating ATPase activity and the flow of protons through the CF(0) complex.</text>
</comment>
<gene>
    <name evidence="10 11" type="primary">atpG</name>
    <name evidence="11" type="ORF">CPJCM30710_23450</name>
</gene>
<keyword evidence="8 10" id="KW-0139">CF(1)</keyword>
<evidence type="ECO:0000256" key="9">
    <source>
        <dbReference type="ARBA" id="ARBA00023310"/>
    </source>
</evidence>
<keyword evidence="4 10" id="KW-0813">Transport</keyword>
<keyword evidence="5 10" id="KW-0375">Hydrogen ion transport</keyword>
<dbReference type="GO" id="GO:0005524">
    <property type="term" value="F:ATP binding"/>
    <property type="evidence" value="ECO:0007669"/>
    <property type="project" value="UniProtKB-UniRule"/>
</dbReference>
<dbReference type="PRINTS" id="PR00126">
    <property type="entry name" value="ATPASEGAMMA"/>
</dbReference>
<keyword evidence="6 10" id="KW-0406">Ion transport</keyword>
<evidence type="ECO:0000256" key="3">
    <source>
        <dbReference type="ARBA" id="ARBA00007681"/>
    </source>
</evidence>
<reference evidence="11" key="1">
    <citation type="submission" date="2021-03" db="EMBL/GenBank/DDBJ databases">
        <title>Taxonomic study of Clostridium polyendosporum from meadow-gley soil under rice.</title>
        <authorList>
            <person name="Kobayashi H."/>
            <person name="Tanizawa Y."/>
            <person name="Yagura M."/>
        </authorList>
    </citation>
    <scope>NUCLEOTIDE SEQUENCE</scope>
    <source>
        <strain evidence="11">JCM 30710</strain>
    </source>
</reference>
<evidence type="ECO:0000256" key="7">
    <source>
        <dbReference type="ARBA" id="ARBA00023136"/>
    </source>
</evidence>
<evidence type="ECO:0000256" key="1">
    <source>
        <dbReference type="ARBA" id="ARBA00003456"/>
    </source>
</evidence>
<dbReference type="PANTHER" id="PTHR11693">
    <property type="entry name" value="ATP SYNTHASE GAMMA CHAIN"/>
    <property type="match status" value="1"/>
</dbReference>
<dbReference type="EMBL" id="BOPZ01000020">
    <property type="protein sequence ID" value="GIM29679.1"/>
    <property type="molecule type" value="Genomic_DNA"/>
</dbReference>
<dbReference type="Proteomes" id="UP000679179">
    <property type="component" value="Unassembled WGS sequence"/>
</dbReference>
<dbReference type="InterPro" id="IPR000131">
    <property type="entry name" value="ATP_synth_F1_gsu"/>
</dbReference>
<keyword evidence="9 10" id="KW-0066">ATP synthesis</keyword>
<dbReference type="PANTHER" id="PTHR11693:SF22">
    <property type="entry name" value="ATP SYNTHASE SUBUNIT GAMMA, MITOCHONDRIAL"/>
    <property type="match status" value="1"/>
</dbReference>
<evidence type="ECO:0000313" key="12">
    <source>
        <dbReference type="Proteomes" id="UP000679179"/>
    </source>
</evidence>
<comment type="subunit">
    <text evidence="10">F-type ATPases have 2 components, CF(1) - the catalytic core - and CF(0) - the membrane proton channel. CF(1) has five subunits: alpha(3), beta(3), gamma(1), delta(1), epsilon(1). CF(0) has three main subunits: a, b and c.</text>
</comment>
<sequence>MAAGLIEIKRRIKSVTNTKKITKAMGLVATSKLRKTRIELDKNNNYYDSIKKVADELLKVIEDNDSIFFKGNKSDKKLYIVVSSDSGLCGGFNGNLALNLNEKVEGNKADTLVMIVGQKGIPYIRKYGFDTVAEYVQIPDIPTVKEAKVISEHAVKLYKDDEVGEVNIVYTHFYSPIKQVVTIDKLLPLDRTQNFGRADILIEPKGKEAVENILEVFFRGKIFNSMIHSKVSEQSSRMQAMDGATKNANDLLDSLNIRYNRIRQTAITQEISEIVGGAEAQK</sequence>
<dbReference type="GO" id="GO:0005886">
    <property type="term" value="C:plasma membrane"/>
    <property type="evidence" value="ECO:0007669"/>
    <property type="project" value="UniProtKB-SubCell"/>
</dbReference>
<dbReference type="GO" id="GO:0046933">
    <property type="term" value="F:proton-transporting ATP synthase activity, rotational mechanism"/>
    <property type="evidence" value="ECO:0007669"/>
    <property type="project" value="UniProtKB-UniRule"/>
</dbReference>
<keyword evidence="7 10" id="KW-0472">Membrane</keyword>
<evidence type="ECO:0000256" key="2">
    <source>
        <dbReference type="ARBA" id="ARBA00004170"/>
    </source>
</evidence>
<dbReference type="GO" id="GO:0042777">
    <property type="term" value="P:proton motive force-driven plasma membrane ATP synthesis"/>
    <property type="evidence" value="ECO:0007669"/>
    <property type="project" value="UniProtKB-UniRule"/>
</dbReference>
<evidence type="ECO:0000256" key="5">
    <source>
        <dbReference type="ARBA" id="ARBA00022781"/>
    </source>
</evidence>
<name>A0A919S0M0_9CLOT</name>
<dbReference type="CDD" id="cd12151">
    <property type="entry name" value="F1-ATPase_gamma"/>
    <property type="match status" value="1"/>
</dbReference>
<dbReference type="InterPro" id="IPR035968">
    <property type="entry name" value="ATP_synth_F1_ATPase_gsu"/>
</dbReference>
<dbReference type="RefSeq" id="WP_212904370.1">
    <property type="nucleotide sequence ID" value="NZ_BOPZ01000020.1"/>
</dbReference>
<evidence type="ECO:0000256" key="8">
    <source>
        <dbReference type="ARBA" id="ARBA00023196"/>
    </source>
</evidence>
<evidence type="ECO:0000313" key="11">
    <source>
        <dbReference type="EMBL" id="GIM29679.1"/>
    </source>
</evidence>
<protein>
    <recommendedName>
        <fullName evidence="10">ATP synthase gamma chain</fullName>
    </recommendedName>
    <alternativeName>
        <fullName evidence="10">ATP synthase F1 sector gamma subunit</fullName>
    </alternativeName>
    <alternativeName>
        <fullName evidence="10">F-ATPase gamma subunit</fullName>
    </alternativeName>
</protein>
<dbReference type="NCBIfam" id="TIGR01146">
    <property type="entry name" value="ATPsyn_F1gamma"/>
    <property type="match status" value="1"/>
</dbReference>
<dbReference type="Gene3D" id="3.40.1380.10">
    <property type="match status" value="1"/>
</dbReference>
<dbReference type="GO" id="GO:0045259">
    <property type="term" value="C:proton-transporting ATP synthase complex"/>
    <property type="evidence" value="ECO:0007669"/>
    <property type="project" value="UniProtKB-KW"/>
</dbReference>
<dbReference type="Gene3D" id="1.10.287.80">
    <property type="entry name" value="ATP synthase, gamma subunit, helix hairpin domain"/>
    <property type="match status" value="1"/>
</dbReference>
<comment type="similarity">
    <text evidence="3 10">Belongs to the ATPase gamma chain family.</text>
</comment>
<accession>A0A919S0M0</accession>
<keyword evidence="10" id="KW-1003">Cell membrane</keyword>